<dbReference type="InterPro" id="IPR001680">
    <property type="entry name" value="WD40_rpt"/>
</dbReference>
<name>A0A6M5YUE0_9BACT</name>
<dbReference type="AlphaFoldDB" id="A0A6M5YUE0"/>
<organism evidence="6 7">
    <name type="scientific">Frigoriglobus tundricola</name>
    <dbReference type="NCBI Taxonomy" id="2774151"/>
    <lineage>
        <taxon>Bacteria</taxon>
        <taxon>Pseudomonadati</taxon>
        <taxon>Planctomycetota</taxon>
        <taxon>Planctomycetia</taxon>
        <taxon>Gemmatales</taxon>
        <taxon>Gemmataceae</taxon>
        <taxon>Frigoriglobus</taxon>
    </lineage>
</organism>
<evidence type="ECO:0000256" key="2">
    <source>
        <dbReference type="ARBA" id="ARBA00022737"/>
    </source>
</evidence>
<keyword evidence="5" id="KW-0812">Transmembrane</keyword>
<proteinExistence type="predicted"/>
<evidence type="ECO:0000256" key="5">
    <source>
        <dbReference type="SAM" id="Phobius"/>
    </source>
</evidence>
<feature type="transmembrane region" description="Helical" evidence="5">
    <location>
        <begin position="276"/>
        <end position="297"/>
    </location>
</feature>
<gene>
    <name evidence="6" type="ORF">FTUN_4421</name>
</gene>
<feature type="compositionally biased region" description="Pro residues" evidence="4">
    <location>
        <begin position="73"/>
        <end position="94"/>
    </location>
</feature>
<dbReference type="PANTHER" id="PTHR44019:SF8">
    <property type="entry name" value="POC1 CENTRIOLAR PROTEIN HOMOLOG"/>
    <property type="match status" value="1"/>
</dbReference>
<evidence type="ECO:0000313" key="6">
    <source>
        <dbReference type="EMBL" id="QJW96861.1"/>
    </source>
</evidence>
<feature type="region of interest" description="Disordered" evidence="4">
    <location>
        <begin position="57"/>
        <end position="150"/>
    </location>
</feature>
<evidence type="ECO:0000256" key="3">
    <source>
        <dbReference type="PROSITE-ProRule" id="PRU00221"/>
    </source>
</evidence>
<evidence type="ECO:0000256" key="1">
    <source>
        <dbReference type="ARBA" id="ARBA00022574"/>
    </source>
</evidence>
<accession>A0A6M5YUE0</accession>
<dbReference type="KEGG" id="ftj:FTUN_4421"/>
<dbReference type="EMBL" id="CP053452">
    <property type="protein sequence ID" value="QJW96861.1"/>
    <property type="molecule type" value="Genomic_DNA"/>
</dbReference>
<feature type="region of interest" description="Disordered" evidence="4">
    <location>
        <begin position="337"/>
        <end position="389"/>
    </location>
</feature>
<keyword evidence="5" id="KW-0472">Membrane</keyword>
<dbReference type="PROSITE" id="PS50082">
    <property type="entry name" value="WD_REPEATS_2"/>
    <property type="match status" value="1"/>
</dbReference>
<feature type="transmembrane region" description="Helical" evidence="5">
    <location>
        <begin position="247"/>
        <end position="270"/>
    </location>
</feature>
<dbReference type="Gene3D" id="2.130.10.10">
    <property type="entry name" value="YVTN repeat-like/Quinoprotein amine dehydrogenase"/>
    <property type="match status" value="2"/>
</dbReference>
<keyword evidence="2" id="KW-0677">Repeat</keyword>
<feature type="repeat" description="WD" evidence="3">
    <location>
        <begin position="385"/>
        <end position="426"/>
    </location>
</feature>
<evidence type="ECO:0000313" key="7">
    <source>
        <dbReference type="Proteomes" id="UP000503447"/>
    </source>
</evidence>
<keyword evidence="5" id="KW-1133">Transmembrane helix</keyword>
<feature type="compositionally biased region" description="Low complexity" evidence="4">
    <location>
        <begin position="95"/>
        <end position="105"/>
    </location>
</feature>
<keyword evidence="1 3" id="KW-0853">WD repeat</keyword>
<dbReference type="PANTHER" id="PTHR44019">
    <property type="entry name" value="WD REPEAT-CONTAINING PROTEIN 55"/>
    <property type="match status" value="1"/>
</dbReference>
<reference evidence="7" key="1">
    <citation type="submission" date="2020-05" db="EMBL/GenBank/DDBJ databases">
        <title>Frigoriglobus tundricola gen. nov., sp. nov., a psychrotolerant cellulolytic planctomycete of the family Gemmataceae with two divergent copies of 16S rRNA gene.</title>
        <authorList>
            <person name="Kulichevskaya I.S."/>
            <person name="Ivanova A.A."/>
            <person name="Naumoff D.G."/>
            <person name="Beletsky A.V."/>
            <person name="Rijpstra W.I.C."/>
            <person name="Sinninghe Damste J.S."/>
            <person name="Mardanov A.V."/>
            <person name="Ravin N.V."/>
            <person name="Dedysh S.N."/>
        </authorList>
    </citation>
    <scope>NUCLEOTIDE SEQUENCE [LARGE SCALE GENOMIC DNA]</scope>
    <source>
        <strain evidence="7">PL17</strain>
    </source>
</reference>
<feature type="compositionally biased region" description="Pro residues" evidence="4">
    <location>
        <begin position="342"/>
        <end position="370"/>
    </location>
</feature>
<feature type="transmembrane region" description="Helical" evidence="5">
    <location>
        <begin position="309"/>
        <end position="330"/>
    </location>
</feature>
<protein>
    <submittedName>
        <fullName evidence="6">Uncharacterized protein</fullName>
    </submittedName>
</protein>
<dbReference type="InterPro" id="IPR050505">
    <property type="entry name" value="WDR55/POC1"/>
</dbReference>
<dbReference type="Proteomes" id="UP000503447">
    <property type="component" value="Chromosome"/>
</dbReference>
<dbReference type="RefSeq" id="WP_171472365.1">
    <property type="nucleotide sequence ID" value="NZ_CP053452.2"/>
</dbReference>
<dbReference type="SUPFAM" id="SSF69322">
    <property type="entry name" value="Tricorn protease domain 2"/>
    <property type="match status" value="1"/>
</dbReference>
<dbReference type="InterPro" id="IPR015943">
    <property type="entry name" value="WD40/YVTN_repeat-like_dom_sf"/>
</dbReference>
<keyword evidence="7" id="KW-1185">Reference proteome</keyword>
<dbReference type="Pfam" id="PF00400">
    <property type="entry name" value="WD40"/>
    <property type="match status" value="1"/>
</dbReference>
<dbReference type="SMART" id="SM00320">
    <property type="entry name" value="WD40"/>
    <property type="match status" value="4"/>
</dbReference>
<sequence>MAVRLVCRACGKRLKLPNGAGQKRSAKCPKCLTPVDLTAALEASAYLPTIAIAAPVRDAQRQQSSRPHGDAPLPSPIPQPLPKSPSLPSPPAPPLSKSAPAAPLSERASPPPGSPAHATSVPPTPFPGEILSLDDDEPTGPAAEPDPPFRVPVRVLTDSLRQIVGPCFAVLVPHGLFLEHEPMKPFLYAPVGCAVGTLGAGELALTLPDGRAVTLQFETRPLARDTRAFLAGERPVPVAADHRRKWWLLWAALIFALGLAGGPIVLAHAADLGSEFGLRAGVGFALLGLAGNAAVVLLSRGSVPAQLGVMAGVCAAVTGLFLFGAAAYLAGRHRGTEEVKADPPPAPVPAAPNVPPPPEPPPPDPSPARPPTHLDRAKKSGSSALEDGPADVTALELAPDHNTLAIGYADGTTRLWPLDQATFDAVLPGPKAEGPVTRVQFDTKNRFVFAHSATGVVAAPRNGPALAVAKLPGFPVAVAPEPDADRLRFAAVRGNTLQLRLISTTFVQSPKGRDRGYVLPGKGDETLPMGLGKDPAKPAATFFAWAPGGKLMAGQPDGSILLWSGPLRPEAASRDHKATVKAWATCPATGDFATGDEQGHVGIWSAMGGKPTLTSVLATPITGLSFNATGSRLVVTDTTGWLVIWDVSAAKALHRVKRPAAIRAMTAGPTDDVVLLAVGKTVEVWWVSELVK</sequence>
<evidence type="ECO:0000256" key="4">
    <source>
        <dbReference type="SAM" id="MobiDB-lite"/>
    </source>
</evidence>